<keyword evidence="1" id="KW-0812">Transmembrane</keyword>
<accession>A0A343JAK6</accession>
<evidence type="ECO:0000313" key="3">
    <source>
        <dbReference type="Proteomes" id="UP000264883"/>
    </source>
</evidence>
<evidence type="ECO:0008006" key="4">
    <source>
        <dbReference type="Google" id="ProtNLM"/>
    </source>
</evidence>
<evidence type="ECO:0000313" key="2">
    <source>
        <dbReference type="EMBL" id="ASW42564.1"/>
    </source>
</evidence>
<keyword evidence="1" id="KW-0472">Membrane</keyword>
<keyword evidence="3" id="KW-1185">Reference proteome</keyword>
<dbReference type="KEGG" id="cia:BEN51_03445"/>
<protein>
    <recommendedName>
        <fullName evidence="4">ABC-2 transporter permease</fullName>
    </recommendedName>
</protein>
<feature type="transmembrane region" description="Helical" evidence="1">
    <location>
        <begin position="116"/>
        <end position="138"/>
    </location>
</feature>
<proteinExistence type="predicted"/>
<evidence type="ECO:0000256" key="1">
    <source>
        <dbReference type="SAM" id="Phobius"/>
    </source>
</evidence>
<dbReference type="EMBL" id="CP016786">
    <property type="protein sequence ID" value="ASW42564.1"/>
    <property type="molecule type" value="Genomic_DNA"/>
</dbReference>
<keyword evidence="1" id="KW-1133">Transmembrane helix</keyword>
<dbReference type="AlphaFoldDB" id="A0A343JAK6"/>
<dbReference type="OrthoDB" id="1905704at2"/>
<dbReference type="RefSeq" id="WP_119864703.1">
    <property type="nucleotide sequence ID" value="NZ_CP016786.1"/>
</dbReference>
<feature type="transmembrane region" description="Helical" evidence="1">
    <location>
        <begin position="150"/>
        <end position="167"/>
    </location>
</feature>
<feature type="transmembrane region" description="Helical" evidence="1">
    <location>
        <begin position="179"/>
        <end position="198"/>
    </location>
</feature>
<gene>
    <name evidence="2" type="ORF">BEN51_03445</name>
</gene>
<feature type="transmembrane region" description="Helical" evidence="1">
    <location>
        <begin position="21"/>
        <end position="40"/>
    </location>
</feature>
<feature type="transmembrane region" description="Helical" evidence="1">
    <location>
        <begin position="83"/>
        <end position="104"/>
    </location>
</feature>
<dbReference type="Pfam" id="PF13346">
    <property type="entry name" value="ABC2_membrane_5"/>
    <property type="match status" value="1"/>
</dbReference>
<dbReference type="InterPro" id="IPR025699">
    <property type="entry name" value="ABC2_memb-like"/>
</dbReference>
<reference evidence="2 3" key="1">
    <citation type="submission" date="2016-08" db="EMBL/GenBank/DDBJ databases">
        <title>Complete Genome Sequence Of The Indigo Reducing Clostridium isatidis DSM15098.</title>
        <authorList>
            <person name="Little G.T."/>
            <person name="Minton N.P."/>
        </authorList>
    </citation>
    <scope>NUCLEOTIDE SEQUENCE [LARGE SCALE GENOMIC DNA]</scope>
    <source>
        <strain evidence="2 3">DSM 15098</strain>
    </source>
</reference>
<dbReference type="Proteomes" id="UP000264883">
    <property type="component" value="Chromosome"/>
</dbReference>
<organism evidence="2 3">
    <name type="scientific">Clostridium isatidis</name>
    <dbReference type="NCBI Taxonomy" id="182773"/>
    <lineage>
        <taxon>Bacteria</taxon>
        <taxon>Bacillati</taxon>
        <taxon>Bacillota</taxon>
        <taxon>Clostridia</taxon>
        <taxon>Eubacteriales</taxon>
        <taxon>Clostridiaceae</taxon>
        <taxon>Clostridium</taxon>
    </lineage>
</organism>
<sequence>MNKIINLLRLQFETIFSLKKMILIIFLLASIYSFINPSLITTTGLLYLMASCYTTAAYEEKSKNGYLFRSLPIKARDYIFSRYLYVAINTLISITLTIGVYKILIYFEKINNNDMVSLGVLGMTMVFIGVFMMCIVTPVELLLGFEKGRFVIIFLSLSPMIFGNLLIEQMPLIDLNSIIIKILILLCLITLILISYFITSNLYDKKEM</sequence>
<name>A0A343JAK6_9CLOT</name>